<organism evidence="1 2">
    <name type="scientific">Lymnaea stagnalis</name>
    <name type="common">Great pond snail</name>
    <name type="synonym">Helix stagnalis</name>
    <dbReference type="NCBI Taxonomy" id="6523"/>
    <lineage>
        <taxon>Eukaryota</taxon>
        <taxon>Metazoa</taxon>
        <taxon>Spiralia</taxon>
        <taxon>Lophotrochozoa</taxon>
        <taxon>Mollusca</taxon>
        <taxon>Gastropoda</taxon>
        <taxon>Heterobranchia</taxon>
        <taxon>Euthyneura</taxon>
        <taxon>Panpulmonata</taxon>
        <taxon>Hygrophila</taxon>
        <taxon>Lymnaeoidea</taxon>
        <taxon>Lymnaeidae</taxon>
        <taxon>Lymnaea</taxon>
    </lineage>
</organism>
<feature type="non-terminal residue" evidence="1">
    <location>
        <position position="138"/>
    </location>
</feature>
<gene>
    <name evidence="1" type="ORF">GSLYS_00022117001</name>
</gene>
<proteinExistence type="predicted"/>
<dbReference type="AlphaFoldDB" id="A0AAV2IQU0"/>
<protein>
    <submittedName>
        <fullName evidence="1">Uncharacterized protein</fullName>
    </submittedName>
</protein>
<keyword evidence="2" id="KW-1185">Reference proteome</keyword>
<comment type="caution">
    <text evidence="1">The sequence shown here is derived from an EMBL/GenBank/DDBJ whole genome shotgun (WGS) entry which is preliminary data.</text>
</comment>
<accession>A0AAV2IQU0</accession>
<sequence length="138" mass="15850">GRCYEKIFFSSHLSSFVFKTNSIVTTLCQLKMKELIVCVFFIYCMAFLRVSNGQNIQLEYLSDKCSIPETMLFKVTLNTTNTTDDTLPYTIELYAYFWRICEINISSEGCFNGSRSSFSYCVQQDEDNFTISIAVSTS</sequence>
<evidence type="ECO:0000313" key="1">
    <source>
        <dbReference type="EMBL" id="CAL1548800.1"/>
    </source>
</evidence>
<dbReference type="EMBL" id="CAXITT010001743">
    <property type="protein sequence ID" value="CAL1548800.1"/>
    <property type="molecule type" value="Genomic_DNA"/>
</dbReference>
<feature type="non-terminal residue" evidence="1">
    <location>
        <position position="1"/>
    </location>
</feature>
<reference evidence="1 2" key="1">
    <citation type="submission" date="2024-04" db="EMBL/GenBank/DDBJ databases">
        <authorList>
            <consortium name="Genoscope - CEA"/>
            <person name="William W."/>
        </authorList>
    </citation>
    <scope>NUCLEOTIDE SEQUENCE [LARGE SCALE GENOMIC DNA]</scope>
</reference>
<name>A0AAV2IQU0_LYMST</name>
<evidence type="ECO:0000313" key="2">
    <source>
        <dbReference type="Proteomes" id="UP001497497"/>
    </source>
</evidence>
<dbReference type="Proteomes" id="UP001497497">
    <property type="component" value="Unassembled WGS sequence"/>
</dbReference>